<dbReference type="InterPro" id="IPR012944">
    <property type="entry name" value="SusD_RagB_dom"/>
</dbReference>
<evidence type="ECO:0000259" key="6">
    <source>
        <dbReference type="Pfam" id="PF07980"/>
    </source>
</evidence>
<sequence length="583" mass="67256">MMKTVQLYITLTLLILSAGCQKFLEVDTKGVLSQSQAEDPAQIESFVVAAYSHMSSLGFADTHNPWIQSVRSDDAYKGGGGLSDQTPWYEMETFTGVTPNVGNNDGPWYRGYVGISRANIALRLLNAVDASTFPNKDQRIAEMKFLRGWIYLGMKLRWKYVPIIDENTPSDAVVVEGISNRPDGMANDLPLWDWIIQNFEDAAAILPETQAEKGRPTKYAAHALAAKALLFRAYEQNDRHQVININKETLQRALDHLDAIMAVDGAVYDLQADFGDNFMIEFDNATKEALWEIQYSIDDGTTDGHINRGNELNAPWWAPYFTCCDFNKVSHTMINAFKTDETGLPDFQNYNNTEMKGNTYVEFFKSHEFDPRLSHTAAIPGYPWKYDNNLLYQESGSRAPFQYGYFNSMKEQVHPDCDCIFRPFYVMNSMNEKVIRYSEVLLWKAEVLIQLDRFNEALPLINRIRQRAANSTQRLHKPDGSLWMDYKVETYKPGVNVTWTKEFAWQALMWENRLEFSMEGRRFFDLMRWGQLEPVMNAFINKEKTRFDWYNQGRFTAGRDEFLPIPQAQMNWSKGSYKQNPGY</sequence>
<keyword evidence="5" id="KW-0998">Cell outer membrane</keyword>
<keyword evidence="9" id="KW-1185">Reference proteome</keyword>
<comment type="caution">
    <text evidence="8">The sequence shown here is derived from an EMBL/GenBank/DDBJ whole genome shotgun (WGS) entry which is preliminary data.</text>
</comment>
<dbReference type="EMBL" id="JBHLWO010000001">
    <property type="protein sequence ID" value="MFC0316696.1"/>
    <property type="molecule type" value="Genomic_DNA"/>
</dbReference>
<feature type="domain" description="RagB/SusD" evidence="6">
    <location>
        <begin position="287"/>
        <end position="583"/>
    </location>
</feature>
<dbReference type="RefSeq" id="WP_130858080.1">
    <property type="nucleotide sequence ID" value="NZ_JBHLWO010000001.1"/>
</dbReference>
<evidence type="ECO:0000256" key="2">
    <source>
        <dbReference type="ARBA" id="ARBA00006275"/>
    </source>
</evidence>
<dbReference type="InterPro" id="IPR011990">
    <property type="entry name" value="TPR-like_helical_dom_sf"/>
</dbReference>
<keyword evidence="4" id="KW-0472">Membrane</keyword>
<dbReference type="Pfam" id="PF14322">
    <property type="entry name" value="SusD-like_3"/>
    <property type="match status" value="1"/>
</dbReference>
<dbReference type="Proteomes" id="UP001589774">
    <property type="component" value="Unassembled WGS sequence"/>
</dbReference>
<dbReference type="PROSITE" id="PS51257">
    <property type="entry name" value="PROKAR_LIPOPROTEIN"/>
    <property type="match status" value="1"/>
</dbReference>
<evidence type="ECO:0000256" key="3">
    <source>
        <dbReference type="ARBA" id="ARBA00022729"/>
    </source>
</evidence>
<gene>
    <name evidence="8" type="ORF">ACFFI0_00195</name>
</gene>
<feature type="domain" description="SusD-like N-terminal" evidence="7">
    <location>
        <begin position="99"/>
        <end position="228"/>
    </location>
</feature>
<evidence type="ECO:0000313" key="9">
    <source>
        <dbReference type="Proteomes" id="UP001589774"/>
    </source>
</evidence>
<reference evidence="8 9" key="1">
    <citation type="submission" date="2024-09" db="EMBL/GenBank/DDBJ databases">
        <authorList>
            <person name="Sun Q."/>
            <person name="Mori K."/>
        </authorList>
    </citation>
    <scope>NUCLEOTIDE SEQUENCE [LARGE SCALE GENOMIC DNA]</scope>
    <source>
        <strain evidence="8 9">CCM 7765</strain>
    </source>
</reference>
<evidence type="ECO:0000256" key="4">
    <source>
        <dbReference type="ARBA" id="ARBA00023136"/>
    </source>
</evidence>
<dbReference type="Pfam" id="PF07980">
    <property type="entry name" value="SusD_RagB"/>
    <property type="match status" value="1"/>
</dbReference>
<accession>A0ABV6HCT7</accession>
<protein>
    <submittedName>
        <fullName evidence="8">RagB/SusD family nutrient uptake outer membrane protein</fullName>
    </submittedName>
</protein>
<name>A0ABV6HCT7_9SPHI</name>
<dbReference type="Gene3D" id="1.25.40.390">
    <property type="match status" value="1"/>
</dbReference>
<evidence type="ECO:0000256" key="1">
    <source>
        <dbReference type="ARBA" id="ARBA00004442"/>
    </source>
</evidence>
<comment type="subcellular location">
    <subcellularLocation>
        <location evidence="1">Cell outer membrane</location>
    </subcellularLocation>
</comment>
<dbReference type="InterPro" id="IPR033985">
    <property type="entry name" value="SusD-like_N"/>
</dbReference>
<proteinExistence type="inferred from homology"/>
<keyword evidence="3" id="KW-0732">Signal</keyword>
<comment type="similarity">
    <text evidence="2">Belongs to the SusD family.</text>
</comment>
<dbReference type="SUPFAM" id="SSF48452">
    <property type="entry name" value="TPR-like"/>
    <property type="match status" value="1"/>
</dbReference>
<evidence type="ECO:0000256" key="5">
    <source>
        <dbReference type="ARBA" id="ARBA00023237"/>
    </source>
</evidence>
<organism evidence="8 9">
    <name type="scientific">Olivibacter oleidegradans</name>
    <dbReference type="NCBI Taxonomy" id="760123"/>
    <lineage>
        <taxon>Bacteria</taxon>
        <taxon>Pseudomonadati</taxon>
        <taxon>Bacteroidota</taxon>
        <taxon>Sphingobacteriia</taxon>
        <taxon>Sphingobacteriales</taxon>
        <taxon>Sphingobacteriaceae</taxon>
        <taxon>Olivibacter</taxon>
    </lineage>
</organism>
<evidence type="ECO:0000259" key="7">
    <source>
        <dbReference type="Pfam" id="PF14322"/>
    </source>
</evidence>
<evidence type="ECO:0000313" key="8">
    <source>
        <dbReference type="EMBL" id="MFC0316696.1"/>
    </source>
</evidence>